<dbReference type="InterPro" id="IPR042178">
    <property type="entry name" value="Serpin_sf_1"/>
</dbReference>
<name>A0AAX4JEG9_9MICR</name>
<evidence type="ECO:0000259" key="2">
    <source>
        <dbReference type="SMART" id="SM00093"/>
    </source>
</evidence>
<dbReference type="SMART" id="SM00093">
    <property type="entry name" value="SERPIN"/>
    <property type="match status" value="1"/>
</dbReference>
<evidence type="ECO:0000256" key="1">
    <source>
        <dbReference type="RuleBase" id="RU000411"/>
    </source>
</evidence>
<keyword evidence="4" id="KW-1185">Reference proteome</keyword>
<reference evidence="3" key="1">
    <citation type="journal article" date="2024" name="BMC Genomics">
        <title>Functional annotation of a divergent genome using sequence and structure-based similarity.</title>
        <authorList>
            <person name="Svedberg D."/>
            <person name="Winiger R.R."/>
            <person name="Berg A."/>
            <person name="Sharma H."/>
            <person name="Tellgren-Roth C."/>
            <person name="Debrunner-Vossbrinck B.A."/>
            <person name="Vossbrinck C.R."/>
            <person name="Barandun J."/>
        </authorList>
    </citation>
    <scope>NUCLEOTIDE SEQUENCE</scope>
    <source>
        <strain evidence="3">Illinois isolate</strain>
    </source>
</reference>
<dbReference type="Gene3D" id="3.30.497.10">
    <property type="entry name" value="Antithrombin, subunit I, domain 2"/>
    <property type="match status" value="1"/>
</dbReference>
<sequence length="445" mass="52207">MARNFYHKLMVLCDLSILHMYNEIRNTTECTDLDKYRGESRLGKRTQAVEDRLSARELIIDSIYSDFRPIERVVYKAIISASADNFKSDIISPYGFCTIFCVLLQITDGNTKKNLLKIIENHGYNLDDSFIEEMNKNFSSLTCKCDEVRIKNLLCHDKNEKIEKLLKKCKNEFNVEEVIQYFKDDENQFDDVSLNVFNQISKTFNNFINHQIERPLIVINTINIKGKWCKQFNPKNTALKKFYNGKKYFKVPMMKQQGVFKYLYEDGLHFLQMDLKEKSDLLYLVIILPDTDIYLPEYLHFEFKNEFKKLITGDCQSFNVDLEIPKFKIETECDLKKVFGSFLECDLMDELLGYVSESKSSDNKKMNIRQKAAIEFTESGVSTQESNPLYESEIIDDLLISYHCNRSFVFYLFDTRNIQVGKNEDLMTSIFPLLVGRYTGPNYDL</sequence>
<dbReference type="RefSeq" id="XP_065330545.1">
    <property type="nucleotide sequence ID" value="XM_065474473.1"/>
</dbReference>
<dbReference type="GO" id="GO:0005615">
    <property type="term" value="C:extracellular space"/>
    <property type="evidence" value="ECO:0007669"/>
    <property type="project" value="InterPro"/>
</dbReference>
<dbReference type="EMBL" id="CP142733">
    <property type="protein sequence ID" value="WUR04400.1"/>
    <property type="molecule type" value="Genomic_DNA"/>
</dbReference>
<organism evidence="3 4">
    <name type="scientific">Vairimorpha necatrix</name>
    <dbReference type="NCBI Taxonomy" id="6039"/>
    <lineage>
        <taxon>Eukaryota</taxon>
        <taxon>Fungi</taxon>
        <taxon>Fungi incertae sedis</taxon>
        <taxon>Microsporidia</taxon>
        <taxon>Nosematidae</taxon>
        <taxon>Vairimorpha</taxon>
    </lineage>
</organism>
<evidence type="ECO:0000313" key="4">
    <source>
        <dbReference type="Proteomes" id="UP001334084"/>
    </source>
</evidence>
<comment type="similarity">
    <text evidence="1">Belongs to the serpin family.</text>
</comment>
<dbReference type="Proteomes" id="UP001334084">
    <property type="component" value="Chromosome 8"/>
</dbReference>
<feature type="domain" description="Serpin" evidence="2">
    <location>
        <begin position="74"/>
        <end position="441"/>
    </location>
</feature>
<dbReference type="InterPro" id="IPR023796">
    <property type="entry name" value="Serpin_dom"/>
</dbReference>
<dbReference type="Gene3D" id="2.30.39.10">
    <property type="entry name" value="Alpha-1-antitrypsin, domain 1"/>
    <property type="match status" value="1"/>
</dbReference>
<dbReference type="AlphaFoldDB" id="A0AAX4JEG9"/>
<dbReference type="SUPFAM" id="SSF56574">
    <property type="entry name" value="Serpins"/>
    <property type="match status" value="1"/>
</dbReference>
<dbReference type="PANTHER" id="PTHR11461">
    <property type="entry name" value="SERINE PROTEASE INHIBITOR, SERPIN"/>
    <property type="match status" value="1"/>
</dbReference>
<accession>A0AAX4JEG9</accession>
<dbReference type="Pfam" id="PF00079">
    <property type="entry name" value="Serpin"/>
    <property type="match status" value="1"/>
</dbReference>
<proteinExistence type="inferred from homology"/>
<protein>
    <submittedName>
        <fullName evidence="3">Serpin-type proteinase inhibitor 21</fullName>
    </submittedName>
</protein>
<dbReference type="PANTHER" id="PTHR11461:SF372">
    <property type="entry name" value="ACCESSORY GLAND PROTEIN ACP76A-RELATED"/>
    <property type="match status" value="1"/>
</dbReference>
<dbReference type="InterPro" id="IPR000215">
    <property type="entry name" value="Serpin_fam"/>
</dbReference>
<dbReference type="InterPro" id="IPR042185">
    <property type="entry name" value="Serpin_sf_2"/>
</dbReference>
<evidence type="ECO:0000313" key="3">
    <source>
        <dbReference type="EMBL" id="WUR04400.1"/>
    </source>
</evidence>
<gene>
    <name evidence="3" type="ORF">VNE69_08155</name>
</gene>
<dbReference type="InterPro" id="IPR036186">
    <property type="entry name" value="Serpin_sf"/>
</dbReference>
<dbReference type="KEGG" id="vnx:VNE69_08155"/>
<dbReference type="GeneID" id="90542231"/>
<dbReference type="GO" id="GO:0004867">
    <property type="term" value="F:serine-type endopeptidase inhibitor activity"/>
    <property type="evidence" value="ECO:0007669"/>
    <property type="project" value="InterPro"/>
</dbReference>